<evidence type="ECO:0000256" key="2">
    <source>
        <dbReference type="ARBA" id="ARBA00009677"/>
    </source>
</evidence>
<dbReference type="Pfam" id="PF00460">
    <property type="entry name" value="Flg_bb_rod"/>
    <property type="match status" value="1"/>
</dbReference>
<reference evidence="8 9" key="1">
    <citation type="submission" date="2024-09" db="EMBL/GenBank/DDBJ databases">
        <authorList>
            <person name="Sun Q."/>
            <person name="Mori K."/>
        </authorList>
    </citation>
    <scope>NUCLEOTIDE SEQUENCE [LARGE SCALE GENOMIC DNA]</scope>
    <source>
        <strain evidence="8 9">CCM 8545</strain>
    </source>
</reference>
<organism evidence="8 9">
    <name type="scientific">Thorsellia kenyensis</name>
    <dbReference type="NCBI Taxonomy" id="1549888"/>
    <lineage>
        <taxon>Bacteria</taxon>
        <taxon>Pseudomonadati</taxon>
        <taxon>Pseudomonadota</taxon>
        <taxon>Gammaproteobacteria</taxon>
        <taxon>Enterobacterales</taxon>
        <taxon>Thorselliaceae</taxon>
        <taxon>Thorsellia</taxon>
    </lineage>
</organism>
<comment type="caution">
    <text evidence="8">The sequence shown here is derived from an EMBL/GenBank/DDBJ whole genome shotgun (WGS) entry which is preliminary data.</text>
</comment>
<evidence type="ECO:0000256" key="3">
    <source>
        <dbReference type="ARBA" id="ARBA00014376"/>
    </source>
</evidence>
<comment type="subcellular location">
    <subcellularLocation>
        <location evidence="1 6">Bacterial flagellum basal body</location>
    </subcellularLocation>
</comment>
<dbReference type="InterPro" id="IPR001444">
    <property type="entry name" value="Flag_bb_rod_N"/>
</dbReference>
<keyword evidence="8" id="KW-0282">Flagellum</keyword>
<proteinExistence type="inferred from homology"/>
<keyword evidence="8" id="KW-0966">Cell projection</keyword>
<dbReference type="PANTHER" id="PTHR30435:SF12">
    <property type="entry name" value="FLAGELLAR BASAL BODY ROD PROTEIN FLGB"/>
    <property type="match status" value="1"/>
</dbReference>
<name>A0ABV6CBS7_9GAMM</name>
<evidence type="ECO:0000256" key="6">
    <source>
        <dbReference type="PIRNR" id="PIRNR002889"/>
    </source>
</evidence>
<keyword evidence="4 6" id="KW-0975">Bacterial flagellum</keyword>
<dbReference type="Proteomes" id="UP001589758">
    <property type="component" value="Unassembled WGS sequence"/>
</dbReference>
<evidence type="ECO:0000256" key="1">
    <source>
        <dbReference type="ARBA" id="ARBA00004117"/>
    </source>
</evidence>
<dbReference type="PANTHER" id="PTHR30435">
    <property type="entry name" value="FLAGELLAR PROTEIN"/>
    <property type="match status" value="1"/>
</dbReference>
<evidence type="ECO:0000313" key="8">
    <source>
        <dbReference type="EMBL" id="MFC0180438.1"/>
    </source>
</evidence>
<dbReference type="PROSITE" id="PS00588">
    <property type="entry name" value="FLAGELLA_BB_ROD"/>
    <property type="match status" value="1"/>
</dbReference>
<keyword evidence="8" id="KW-0969">Cilium</keyword>
<dbReference type="InterPro" id="IPR006300">
    <property type="entry name" value="FlgB"/>
</dbReference>
<sequence>MLNKLNASLNVHEQALHVRGLRQEIIASNIANADTPAYRARDIDFKATLDKAMVNKPIRSSSLSLSQTSAAHIPGKALFPSDVGIDLLYRQPIQPSADGNTVDMDRERINFAENSFKYQASLTFLSNRIKSLQSVIQNQ</sequence>
<evidence type="ECO:0000313" key="9">
    <source>
        <dbReference type="Proteomes" id="UP001589758"/>
    </source>
</evidence>
<accession>A0ABV6CBS7</accession>
<comment type="subunit">
    <text evidence="6">The basal body constitutes a major portion of the flagellar organelle and consists of a number of rings mounted on a central rod.</text>
</comment>
<dbReference type="EMBL" id="JBHLXE010000100">
    <property type="protein sequence ID" value="MFC0180438.1"/>
    <property type="molecule type" value="Genomic_DNA"/>
</dbReference>
<evidence type="ECO:0000256" key="4">
    <source>
        <dbReference type="ARBA" id="ARBA00023143"/>
    </source>
</evidence>
<dbReference type="NCBIfam" id="TIGR01396">
    <property type="entry name" value="FlgB"/>
    <property type="match status" value="1"/>
</dbReference>
<evidence type="ECO:0000259" key="7">
    <source>
        <dbReference type="Pfam" id="PF00460"/>
    </source>
</evidence>
<feature type="domain" description="Flagellar basal body rod protein N-terminal" evidence="7">
    <location>
        <begin position="9"/>
        <end position="38"/>
    </location>
</feature>
<comment type="function">
    <text evidence="5 6">Structural component of flagellum, the bacterial motility apparatus. Part of the rod structure of flagellar basal body.</text>
</comment>
<gene>
    <name evidence="8" type="primary">flgB</name>
    <name evidence="8" type="ORF">ACFFIT_10155</name>
</gene>
<dbReference type="InterPro" id="IPR019776">
    <property type="entry name" value="Flagellar_basal_body_rod_CS"/>
</dbReference>
<protein>
    <recommendedName>
        <fullName evidence="3 6">Flagellar basal body rod protein FlgB</fullName>
    </recommendedName>
</protein>
<keyword evidence="9" id="KW-1185">Reference proteome</keyword>
<evidence type="ECO:0000256" key="5">
    <source>
        <dbReference type="ARBA" id="ARBA00024934"/>
    </source>
</evidence>
<comment type="similarity">
    <text evidence="2 6">Belongs to the flagella basal body rod proteins family.</text>
</comment>
<dbReference type="PIRSF" id="PIRSF002889">
    <property type="entry name" value="Rod_FlgB"/>
    <property type="match status" value="1"/>
</dbReference>
<dbReference type="RefSeq" id="WP_385877548.1">
    <property type="nucleotide sequence ID" value="NZ_JBHLXE010000100.1"/>
</dbReference>